<sequence length="162" mass="18787">MVHTKTNQVPAAAGNDQNTQRQFRQQIKWLSQARSNKVHRRSALIQFRMIFNELTIIHGFAVRNLCDLAIPLIETNHQSSMANQHRFYCLDQQGNVQGALDIEYLGNIIDRQFWQQTVLKPNLLLLMRQRITFAVENALLGQQKLLFQCTTIQAQELFPLVN</sequence>
<dbReference type="AlphaFoldDB" id="A0A6L6Q3B3"/>
<comment type="caution">
    <text evidence="2">The sequence shown here is derived from an EMBL/GenBank/DDBJ whole genome shotgun (WGS) entry which is preliminary data.</text>
</comment>
<protein>
    <submittedName>
        <fullName evidence="2">Uncharacterized protein</fullName>
    </submittedName>
</protein>
<evidence type="ECO:0000313" key="3">
    <source>
        <dbReference type="Proteomes" id="UP000484015"/>
    </source>
</evidence>
<feature type="region of interest" description="Disordered" evidence="1">
    <location>
        <begin position="1"/>
        <end position="20"/>
    </location>
</feature>
<keyword evidence="3" id="KW-1185">Reference proteome</keyword>
<dbReference type="EMBL" id="WNLA01000013">
    <property type="protein sequence ID" value="MTW04095.1"/>
    <property type="molecule type" value="Genomic_DNA"/>
</dbReference>
<evidence type="ECO:0000313" key="2">
    <source>
        <dbReference type="EMBL" id="MTW04095.1"/>
    </source>
</evidence>
<accession>A0A6L6Q3B3</accession>
<name>A0A6L6Q3B3_9BURK</name>
<organism evidence="2 3">
    <name type="scientific">Pseudoduganella ginsengisoli</name>
    <dbReference type="NCBI Taxonomy" id="1462440"/>
    <lineage>
        <taxon>Bacteria</taxon>
        <taxon>Pseudomonadati</taxon>
        <taxon>Pseudomonadota</taxon>
        <taxon>Betaproteobacteria</taxon>
        <taxon>Burkholderiales</taxon>
        <taxon>Oxalobacteraceae</taxon>
        <taxon>Telluria group</taxon>
        <taxon>Pseudoduganella</taxon>
    </lineage>
</organism>
<reference evidence="2 3" key="1">
    <citation type="submission" date="2019-11" db="EMBL/GenBank/DDBJ databases">
        <title>Type strains purchased from KCTC, JCM and DSMZ.</title>
        <authorList>
            <person name="Lu H."/>
        </authorList>
    </citation>
    <scope>NUCLEOTIDE SEQUENCE [LARGE SCALE GENOMIC DNA]</scope>
    <source>
        <strain evidence="2 3">KCTC 42409</strain>
    </source>
</reference>
<evidence type="ECO:0000256" key="1">
    <source>
        <dbReference type="SAM" id="MobiDB-lite"/>
    </source>
</evidence>
<proteinExistence type="predicted"/>
<gene>
    <name evidence="2" type="ORF">GM668_18600</name>
</gene>
<dbReference type="Proteomes" id="UP000484015">
    <property type="component" value="Unassembled WGS sequence"/>
</dbReference>